<keyword evidence="1" id="KW-0472">Membrane</keyword>
<evidence type="ECO:0000313" key="2">
    <source>
        <dbReference type="EMBL" id="KQJ92402.1"/>
    </source>
</evidence>
<dbReference type="Gramene" id="KQJ92402">
    <property type="protein sequence ID" value="KQJ92402"/>
    <property type="gene ID" value="BRADI_4g43420v3"/>
</dbReference>
<keyword evidence="4" id="KW-1185">Reference proteome</keyword>
<reference evidence="3" key="3">
    <citation type="submission" date="2018-08" db="UniProtKB">
        <authorList>
            <consortium name="EnsemblPlants"/>
        </authorList>
    </citation>
    <scope>IDENTIFICATION</scope>
    <source>
        <strain evidence="3">cv. Bd21</strain>
    </source>
</reference>
<feature type="transmembrane region" description="Helical" evidence="1">
    <location>
        <begin position="226"/>
        <end position="246"/>
    </location>
</feature>
<evidence type="ECO:0000256" key="1">
    <source>
        <dbReference type="SAM" id="Phobius"/>
    </source>
</evidence>
<dbReference type="Gramene" id="KQJ92403">
    <property type="protein sequence ID" value="KQJ92403"/>
    <property type="gene ID" value="BRADI_4g43420v3"/>
</dbReference>
<dbReference type="OrthoDB" id="656344at2759"/>
<dbReference type="EMBL" id="CM000883">
    <property type="protein sequence ID" value="KQJ92403.1"/>
    <property type="molecule type" value="Genomic_DNA"/>
</dbReference>
<dbReference type="RefSeq" id="XP_014758182.1">
    <property type="nucleotide sequence ID" value="XM_014902696.2"/>
</dbReference>
<sequence>MVELTSRCVTYAEGVVTMSSTLLLAIVFKDKWKSNQGVDDADDHILIGVLLAAGATLVIGICPSLACSVTERFPTACARWPSVTRVLAATLSTACLLALACFISLAVIPNLIVGSYVGLVVLIFLVRLYVCCCQPARDEEENAHWQLRRSASSREREAKQIRTIVDKSHEFLSGVTGILFIGLEGMALEGIRMAFEGMGSAKIKNDMTLQGLVIAHGAAGVLKLHVAISLLLCVIGVILMFIQMNLIPLHADAGTKKFVYVADLVMTIGTGVLLTTIMTALMGVKGFLFWTSPCIIYMLVLFGADDQGEGDQEAEDKPAAPLGLTKVTFTGFFVVSIKAISGGSPSEWSQWFLLFTASAIASGVLWRLLTHAPSKSILGKKAADEAANVASFLTHFCVAVAAVLFAVRAWETVTTNRN</sequence>
<feature type="transmembrane region" description="Helical" evidence="1">
    <location>
        <begin position="348"/>
        <end position="369"/>
    </location>
</feature>
<dbReference type="EMBL" id="CM000883">
    <property type="protein sequence ID" value="KQJ92402.1"/>
    <property type="molecule type" value="Genomic_DNA"/>
</dbReference>
<feature type="transmembrane region" description="Helical" evidence="1">
    <location>
        <begin position="258"/>
        <end position="281"/>
    </location>
</feature>
<dbReference type="GeneID" id="104584799"/>
<feature type="transmembrane region" description="Helical" evidence="1">
    <location>
        <begin position="45"/>
        <end position="66"/>
    </location>
</feature>
<dbReference type="STRING" id="15368.A0A0Q3HFY5"/>
<feature type="transmembrane region" description="Helical" evidence="1">
    <location>
        <begin position="389"/>
        <end position="410"/>
    </location>
</feature>
<keyword evidence="1" id="KW-0812">Transmembrane</keyword>
<reference evidence="2 3" key="1">
    <citation type="journal article" date="2010" name="Nature">
        <title>Genome sequencing and analysis of the model grass Brachypodium distachyon.</title>
        <authorList>
            <consortium name="International Brachypodium Initiative"/>
        </authorList>
    </citation>
    <scope>NUCLEOTIDE SEQUENCE [LARGE SCALE GENOMIC DNA]</scope>
    <source>
        <strain evidence="2">Bd21</strain>
        <strain evidence="3">cv. Bd21</strain>
    </source>
</reference>
<organism evidence="2">
    <name type="scientific">Brachypodium distachyon</name>
    <name type="common">Purple false brome</name>
    <name type="synonym">Trachynia distachya</name>
    <dbReference type="NCBI Taxonomy" id="15368"/>
    <lineage>
        <taxon>Eukaryota</taxon>
        <taxon>Viridiplantae</taxon>
        <taxon>Streptophyta</taxon>
        <taxon>Embryophyta</taxon>
        <taxon>Tracheophyta</taxon>
        <taxon>Spermatophyta</taxon>
        <taxon>Magnoliopsida</taxon>
        <taxon>Liliopsida</taxon>
        <taxon>Poales</taxon>
        <taxon>Poaceae</taxon>
        <taxon>BOP clade</taxon>
        <taxon>Pooideae</taxon>
        <taxon>Stipodae</taxon>
        <taxon>Brachypodieae</taxon>
        <taxon>Brachypodium</taxon>
    </lineage>
</organism>
<feature type="transmembrane region" description="Helical" evidence="1">
    <location>
        <begin position="287"/>
        <end position="304"/>
    </location>
</feature>
<dbReference type="KEGG" id="bdi:104584799"/>
<evidence type="ECO:0000313" key="3">
    <source>
        <dbReference type="EnsemblPlants" id="KQJ92402"/>
    </source>
</evidence>
<evidence type="ECO:0000313" key="4">
    <source>
        <dbReference type="Proteomes" id="UP000008810"/>
    </source>
</evidence>
<gene>
    <name evidence="3" type="primary">LOC104584799</name>
    <name evidence="2" type="ORF">BRADI_4g43420v3</name>
</gene>
<name>A0A0Q3HFY5_BRADI</name>
<feature type="transmembrane region" description="Helical" evidence="1">
    <location>
        <begin position="86"/>
        <end position="105"/>
    </location>
</feature>
<accession>A0A0Q3HFY5</accession>
<dbReference type="RefSeq" id="XP_014758181.1">
    <property type="nucleotide sequence ID" value="XM_014902695.2"/>
</dbReference>
<dbReference type="AlphaFoldDB" id="A0A0Q3HFY5"/>
<protein>
    <submittedName>
        <fullName evidence="2 3">Uncharacterized protein</fullName>
    </submittedName>
</protein>
<reference evidence="2" key="2">
    <citation type="submission" date="2017-06" db="EMBL/GenBank/DDBJ databases">
        <title>WGS assembly of Brachypodium distachyon.</title>
        <authorList>
            <consortium name="The International Brachypodium Initiative"/>
            <person name="Lucas S."/>
            <person name="Harmon-Smith M."/>
            <person name="Lail K."/>
            <person name="Tice H."/>
            <person name="Grimwood J."/>
            <person name="Bruce D."/>
            <person name="Barry K."/>
            <person name="Shu S."/>
            <person name="Lindquist E."/>
            <person name="Wang M."/>
            <person name="Pitluck S."/>
            <person name="Vogel J.P."/>
            <person name="Garvin D.F."/>
            <person name="Mockler T.C."/>
            <person name="Schmutz J."/>
            <person name="Rokhsar D."/>
            <person name="Bevan M.W."/>
        </authorList>
    </citation>
    <scope>NUCLEOTIDE SEQUENCE</scope>
    <source>
        <strain evidence="2">Bd21</strain>
    </source>
</reference>
<proteinExistence type="predicted"/>
<feature type="transmembrane region" description="Helical" evidence="1">
    <location>
        <begin position="324"/>
        <end position="342"/>
    </location>
</feature>
<feature type="transmembrane region" description="Helical" evidence="1">
    <location>
        <begin position="111"/>
        <end position="130"/>
    </location>
</feature>
<dbReference type="Proteomes" id="UP000008810">
    <property type="component" value="Chromosome 4"/>
</dbReference>
<keyword evidence="1" id="KW-1133">Transmembrane helix</keyword>
<dbReference type="EnsemblPlants" id="KQJ92403">
    <property type="protein sequence ID" value="KQJ92403"/>
    <property type="gene ID" value="BRADI_4g43420v3"/>
</dbReference>
<dbReference type="EnsemblPlants" id="KQJ92402">
    <property type="protein sequence ID" value="KQJ92402"/>
    <property type="gene ID" value="BRADI_4g43420v3"/>
</dbReference>
<dbReference type="ExpressionAtlas" id="A0A0Q3HFY5">
    <property type="expression patterns" value="differential"/>
</dbReference>